<evidence type="ECO:0000313" key="14">
    <source>
        <dbReference type="EMBL" id="SDT78354.1"/>
    </source>
</evidence>
<feature type="domain" description="Histidine kinase" evidence="13">
    <location>
        <begin position="539"/>
        <end position="756"/>
    </location>
</feature>
<evidence type="ECO:0000256" key="5">
    <source>
        <dbReference type="ARBA" id="ARBA00022543"/>
    </source>
</evidence>
<dbReference type="RefSeq" id="WP_092554222.1">
    <property type="nucleotide sequence ID" value="NZ_BOMJ01000117.1"/>
</dbReference>
<reference evidence="14 15" key="1">
    <citation type="submission" date="2016-10" db="EMBL/GenBank/DDBJ databases">
        <authorList>
            <person name="de Groot N.N."/>
        </authorList>
    </citation>
    <scope>NUCLEOTIDE SEQUENCE [LARGE SCALE GENOMIC DNA]</scope>
    <source>
        <strain evidence="14 15">DSM 43941</strain>
    </source>
</reference>
<accession>A0A1H2D6X9</accession>
<dbReference type="Gene3D" id="3.30.450.20">
    <property type="entry name" value="PAS domain"/>
    <property type="match status" value="1"/>
</dbReference>
<dbReference type="Pfam" id="PF08446">
    <property type="entry name" value="PAS_2"/>
    <property type="match status" value="1"/>
</dbReference>
<dbReference type="STRING" id="113562.SAMN04489716_8338"/>
<dbReference type="GO" id="GO:0007234">
    <property type="term" value="P:osmosensory signaling via phosphorelay pathway"/>
    <property type="evidence" value="ECO:0007669"/>
    <property type="project" value="TreeGrafter"/>
</dbReference>
<dbReference type="EMBL" id="LT629758">
    <property type="protein sequence ID" value="SDT78354.1"/>
    <property type="molecule type" value="Genomic_DNA"/>
</dbReference>
<dbReference type="GO" id="GO:0005886">
    <property type="term" value="C:plasma membrane"/>
    <property type="evidence" value="ECO:0007669"/>
    <property type="project" value="UniProtKB-SubCell"/>
</dbReference>
<dbReference type="SMART" id="SM00388">
    <property type="entry name" value="HisKA"/>
    <property type="match status" value="1"/>
</dbReference>
<dbReference type="SUPFAM" id="SSF55785">
    <property type="entry name" value="PYP-like sensor domain (PAS domain)"/>
    <property type="match status" value="1"/>
</dbReference>
<dbReference type="InterPro" id="IPR013654">
    <property type="entry name" value="PAS_2"/>
</dbReference>
<keyword evidence="7" id="KW-0808">Transferase</keyword>
<dbReference type="InterPro" id="IPR016132">
    <property type="entry name" value="Phyto_chromo_attachment"/>
</dbReference>
<dbReference type="GO" id="GO:0000155">
    <property type="term" value="F:phosphorelay sensor kinase activity"/>
    <property type="evidence" value="ECO:0007669"/>
    <property type="project" value="InterPro"/>
</dbReference>
<dbReference type="InterPro" id="IPR001294">
    <property type="entry name" value="Phytochrome"/>
</dbReference>
<dbReference type="InterPro" id="IPR035965">
    <property type="entry name" value="PAS-like_dom_sf"/>
</dbReference>
<dbReference type="Pfam" id="PF01590">
    <property type="entry name" value="GAF"/>
    <property type="match status" value="1"/>
</dbReference>
<feature type="domain" description="Phytochrome chromophore attachment site" evidence="12">
    <location>
        <begin position="162"/>
        <end position="320"/>
    </location>
</feature>
<dbReference type="SMART" id="SM00065">
    <property type="entry name" value="GAF"/>
    <property type="match status" value="1"/>
</dbReference>
<dbReference type="GO" id="GO:0009584">
    <property type="term" value="P:detection of visible light"/>
    <property type="evidence" value="ECO:0007669"/>
    <property type="project" value="InterPro"/>
</dbReference>
<sequence length="756" mass="81227">MEQDQIQPSAADEAAAEYAAGTDFDVAECAREPIHLLGGVQSHGALLALTEDDLTIAVASANTAAVLGVPAEDLVGSALSELVGQEQARRLQTVAAEADGVSVVVPLEVQVGGAPRRFEVSVHHADGLIVGEFERAAGEAFRFSSFYPSVRRALLRLQGAASVAELCQLAVQQVRAFTGYDRVVVYRFDGDGPGEVVAEDVVDGLEPWQGLWFPASDVPAQARVLYLRNWIRVIADVDDDSAALVPAVRPGTERPLDLSGSALRTVSGFHLEYLRNLGVRASMSVSLVKDDRLWGLIACHSSVPLRLSPDQRAACEMFGIALSLQLSALEDRQRAAGENQARRQLQDLVTVADEAGPAQVGDRLVMESARLLQVLPADGVYVRVGPFSSSHGLTPDPDGLAALLPLLPAVPVGRAWSTDRLGAELGDSAALAGGCAGLLMVRLSAAHDVLVWFRGEAARTVRWAADPARPVVVGSRGQRLTPRGSSAVWRQSVQGRSLPWSARELGMAQEAYRVLFEVTLRRAAALSQSNEELDAFAFAASHDLKEPVRGIATYATFIDEDAIGLDDISRERLGTIRRLAVRMDDLLNSLLEFSRMGRLELDAAPVSLDDVLDDIQEFMGPAMAEAGVELRRFTTLGTVTGDRVRLQEVFVNLISNAVKYAAASPPRWVQVGVERATPPGASSPVDAYYVRDNGIGIAPEQQEMIFQLFRRLHPPDSRGGGSGAGLTISQRIVERHGGILWVRSTPGHGATFFFTV</sequence>
<keyword evidence="6" id="KW-0716">Sensory transduction</keyword>
<dbReference type="InterPro" id="IPR036890">
    <property type="entry name" value="HATPase_C_sf"/>
</dbReference>
<dbReference type="GO" id="GO:0000156">
    <property type="term" value="F:phosphorelay response regulator activity"/>
    <property type="evidence" value="ECO:0007669"/>
    <property type="project" value="TreeGrafter"/>
</dbReference>
<dbReference type="Pfam" id="PF02518">
    <property type="entry name" value="HATPase_c"/>
    <property type="match status" value="1"/>
</dbReference>
<dbReference type="SUPFAM" id="SSF47384">
    <property type="entry name" value="Homodimeric domain of signal transducing histidine kinase"/>
    <property type="match status" value="1"/>
</dbReference>
<dbReference type="PROSITE" id="PS50046">
    <property type="entry name" value="PHYTOCHROME_2"/>
    <property type="match status" value="1"/>
</dbReference>
<evidence type="ECO:0000313" key="15">
    <source>
        <dbReference type="Proteomes" id="UP000198688"/>
    </source>
</evidence>
<dbReference type="InterPro" id="IPR029016">
    <property type="entry name" value="GAF-like_dom_sf"/>
</dbReference>
<comment type="catalytic activity">
    <reaction evidence="1">
        <text>ATP + protein L-histidine = ADP + protein N-phospho-L-histidine.</text>
        <dbReference type="EC" id="2.7.13.3"/>
    </reaction>
</comment>
<dbReference type="SUPFAM" id="SSF55781">
    <property type="entry name" value="GAF domain-like"/>
    <property type="match status" value="2"/>
</dbReference>
<dbReference type="Gene3D" id="3.30.450.270">
    <property type="match status" value="1"/>
</dbReference>
<keyword evidence="15" id="KW-1185">Reference proteome</keyword>
<dbReference type="PRINTS" id="PR01033">
    <property type="entry name" value="PHYTOCHROME"/>
</dbReference>
<dbReference type="InterPro" id="IPR003018">
    <property type="entry name" value="GAF"/>
</dbReference>
<evidence type="ECO:0000256" key="8">
    <source>
        <dbReference type="ARBA" id="ARBA00022777"/>
    </source>
</evidence>
<keyword evidence="9" id="KW-0157">Chromophore</keyword>
<dbReference type="Gene3D" id="3.30.565.10">
    <property type="entry name" value="Histidine kinase-like ATPase, C-terminal domain"/>
    <property type="match status" value="1"/>
</dbReference>
<dbReference type="PANTHER" id="PTHR42878:SF15">
    <property type="entry name" value="BACTERIOPHYTOCHROME"/>
    <property type="match status" value="1"/>
</dbReference>
<dbReference type="CDD" id="cd00082">
    <property type="entry name" value="HisKA"/>
    <property type="match status" value="1"/>
</dbReference>
<dbReference type="PROSITE" id="PS50109">
    <property type="entry name" value="HIS_KIN"/>
    <property type="match status" value="1"/>
</dbReference>
<dbReference type="Gene3D" id="1.10.287.130">
    <property type="match status" value="1"/>
</dbReference>
<evidence type="ECO:0000259" key="12">
    <source>
        <dbReference type="PROSITE" id="PS50046"/>
    </source>
</evidence>
<evidence type="ECO:0000256" key="10">
    <source>
        <dbReference type="ARBA" id="ARBA00023170"/>
    </source>
</evidence>
<dbReference type="SMART" id="SM00387">
    <property type="entry name" value="HATPase_c"/>
    <property type="match status" value="1"/>
</dbReference>
<name>A0A1H2D6X9_9ACTN</name>
<proteinExistence type="inferred from homology"/>
<dbReference type="Pfam" id="PF00360">
    <property type="entry name" value="PHY"/>
    <property type="match status" value="1"/>
</dbReference>
<evidence type="ECO:0000259" key="13">
    <source>
        <dbReference type="PROSITE" id="PS50109"/>
    </source>
</evidence>
<evidence type="ECO:0000256" key="2">
    <source>
        <dbReference type="ARBA" id="ARBA00004236"/>
    </source>
</evidence>
<dbReference type="InterPro" id="IPR050351">
    <property type="entry name" value="BphY/WalK/GraS-like"/>
</dbReference>
<dbReference type="PANTHER" id="PTHR42878">
    <property type="entry name" value="TWO-COMPONENT HISTIDINE KINASE"/>
    <property type="match status" value="1"/>
</dbReference>
<dbReference type="EC" id="2.7.13.3" evidence="4"/>
<evidence type="ECO:0000256" key="4">
    <source>
        <dbReference type="ARBA" id="ARBA00012438"/>
    </source>
</evidence>
<gene>
    <name evidence="14" type="ORF">SAMN04489716_8338</name>
</gene>
<evidence type="ECO:0000256" key="1">
    <source>
        <dbReference type="ARBA" id="ARBA00000085"/>
    </source>
</evidence>
<evidence type="ECO:0000256" key="11">
    <source>
        <dbReference type="ARBA" id="ARBA00039401"/>
    </source>
</evidence>
<dbReference type="InterPro" id="IPR003594">
    <property type="entry name" value="HATPase_dom"/>
</dbReference>
<comment type="subcellular location">
    <subcellularLocation>
        <location evidence="2">Cell membrane</location>
    </subcellularLocation>
</comment>
<dbReference type="InterPro" id="IPR005467">
    <property type="entry name" value="His_kinase_dom"/>
</dbReference>
<dbReference type="Pfam" id="PF00512">
    <property type="entry name" value="HisKA"/>
    <property type="match status" value="1"/>
</dbReference>
<dbReference type="GO" id="GO:0006355">
    <property type="term" value="P:regulation of DNA-templated transcription"/>
    <property type="evidence" value="ECO:0007669"/>
    <property type="project" value="InterPro"/>
</dbReference>
<dbReference type="GO" id="GO:0009881">
    <property type="term" value="F:photoreceptor activity"/>
    <property type="evidence" value="ECO:0007669"/>
    <property type="project" value="UniProtKB-KW"/>
</dbReference>
<protein>
    <recommendedName>
        <fullName evidence="11">Sensor-like histidine kinase SenX3</fullName>
        <ecNumber evidence="4">2.7.13.3</ecNumber>
    </recommendedName>
</protein>
<keyword evidence="10" id="KW-0675">Receptor</keyword>
<dbReference type="GO" id="GO:0030295">
    <property type="term" value="F:protein kinase activator activity"/>
    <property type="evidence" value="ECO:0007669"/>
    <property type="project" value="TreeGrafter"/>
</dbReference>
<evidence type="ECO:0000256" key="9">
    <source>
        <dbReference type="ARBA" id="ARBA00022991"/>
    </source>
</evidence>
<organism evidence="14 15">
    <name type="scientific">Actinoplanes derwentensis</name>
    <dbReference type="NCBI Taxonomy" id="113562"/>
    <lineage>
        <taxon>Bacteria</taxon>
        <taxon>Bacillati</taxon>
        <taxon>Actinomycetota</taxon>
        <taxon>Actinomycetes</taxon>
        <taxon>Micromonosporales</taxon>
        <taxon>Micromonosporaceae</taxon>
        <taxon>Actinoplanes</taxon>
    </lineage>
</organism>
<comment type="similarity">
    <text evidence="3">In the N-terminal section; belongs to the phytochrome family.</text>
</comment>
<dbReference type="InterPro" id="IPR013515">
    <property type="entry name" value="Phytochrome_cen-reg"/>
</dbReference>
<evidence type="ECO:0000256" key="3">
    <source>
        <dbReference type="ARBA" id="ARBA00006402"/>
    </source>
</evidence>
<evidence type="ECO:0000256" key="6">
    <source>
        <dbReference type="ARBA" id="ARBA00022606"/>
    </source>
</evidence>
<dbReference type="Proteomes" id="UP000198688">
    <property type="component" value="Chromosome I"/>
</dbReference>
<dbReference type="InterPro" id="IPR003661">
    <property type="entry name" value="HisK_dim/P_dom"/>
</dbReference>
<dbReference type="OrthoDB" id="5241402at2"/>
<dbReference type="InterPro" id="IPR043150">
    <property type="entry name" value="Phytochrome_PHY_sf"/>
</dbReference>
<dbReference type="InterPro" id="IPR036097">
    <property type="entry name" value="HisK_dim/P_sf"/>
</dbReference>
<keyword evidence="5" id="KW-0600">Photoreceptor protein</keyword>
<dbReference type="AlphaFoldDB" id="A0A1H2D6X9"/>
<dbReference type="Gene3D" id="3.30.450.40">
    <property type="match status" value="1"/>
</dbReference>
<keyword evidence="8 14" id="KW-0418">Kinase</keyword>
<evidence type="ECO:0000256" key="7">
    <source>
        <dbReference type="ARBA" id="ARBA00022679"/>
    </source>
</evidence>
<dbReference type="SUPFAM" id="SSF55874">
    <property type="entry name" value="ATPase domain of HSP90 chaperone/DNA topoisomerase II/histidine kinase"/>
    <property type="match status" value="1"/>
</dbReference>